<evidence type="ECO:0000256" key="3">
    <source>
        <dbReference type="ARBA" id="ARBA00022741"/>
    </source>
</evidence>
<protein>
    <submittedName>
        <fullName evidence="10">Putative ABC transporter transmembrane protein</fullName>
    </submittedName>
</protein>
<dbReference type="PROSITE" id="PS00211">
    <property type="entry name" value="ABC_TRANSPORTER_1"/>
    <property type="match status" value="1"/>
</dbReference>
<dbReference type="OrthoDB" id="9806127at2"/>
<dbReference type="InterPro" id="IPR003439">
    <property type="entry name" value="ABC_transporter-like_ATP-bd"/>
</dbReference>
<evidence type="ECO:0000259" key="9">
    <source>
        <dbReference type="PROSITE" id="PS50929"/>
    </source>
</evidence>
<dbReference type="InterPro" id="IPR011527">
    <property type="entry name" value="ABC1_TM_dom"/>
</dbReference>
<comment type="caution">
    <text evidence="10">The sequence shown here is derived from an EMBL/GenBank/DDBJ whole genome shotgun (WGS) entry which is preliminary data.</text>
</comment>
<dbReference type="InterPro" id="IPR036640">
    <property type="entry name" value="ABC1_TM_sf"/>
</dbReference>
<feature type="domain" description="ABC transmembrane type-1" evidence="9">
    <location>
        <begin position="42"/>
        <end position="322"/>
    </location>
</feature>
<dbReference type="AlphaFoldDB" id="A4BJ06"/>
<dbReference type="Gene3D" id="1.20.1560.10">
    <property type="entry name" value="ABC transporter type 1, transmembrane domain"/>
    <property type="match status" value="1"/>
</dbReference>
<evidence type="ECO:0000259" key="8">
    <source>
        <dbReference type="PROSITE" id="PS50893"/>
    </source>
</evidence>
<keyword evidence="6 7" id="KW-0472">Membrane</keyword>
<reference evidence="10 11" key="1">
    <citation type="submission" date="2006-02" db="EMBL/GenBank/DDBJ databases">
        <authorList>
            <person name="Pinhassi J."/>
            <person name="Pedros-Alio C."/>
            <person name="Ferriera S."/>
            <person name="Johnson J."/>
            <person name="Kravitz S."/>
            <person name="Halpern A."/>
            <person name="Remington K."/>
            <person name="Beeson K."/>
            <person name="Tran B."/>
            <person name="Rogers Y.-H."/>
            <person name="Friedman R."/>
            <person name="Venter J.C."/>
        </authorList>
    </citation>
    <scope>NUCLEOTIDE SEQUENCE [LARGE SCALE GENOMIC DNA]</scope>
    <source>
        <strain evidence="10 11">MED297</strain>
    </source>
</reference>
<dbReference type="HOGENOM" id="CLU_000604_84_3_6"/>
<dbReference type="STRING" id="314283.MED297_08526"/>
<dbReference type="PROSITE" id="PS50929">
    <property type="entry name" value="ABC_TM1F"/>
    <property type="match status" value="1"/>
</dbReference>
<keyword evidence="5 7" id="KW-1133">Transmembrane helix</keyword>
<dbReference type="InterPro" id="IPR027417">
    <property type="entry name" value="P-loop_NTPase"/>
</dbReference>
<dbReference type="Pfam" id="PF00005">
    <property type="entry name" value="ABC_tran"/>
    <property type="match status" value="1"/>
</dbReference>
<proteinExistence type="predicted"/>
<evidence type="ECO:0000313" key="10">
    <source>
        <dbReference type="EMBL" id="EAR07851.1"/>
    </source>
</evidence>
<evidence type="ECO:0000256" key="6">
    <source>
        <dbReference type="ARBA" id="ARBA00023136"/>
    </source>
</evidence>
<dbReference type="PANTHER" id="PTHR43394:SF1">
    <property type="entry name" value="ATP-BINDING CASSETTE SUB-FAMILY B MEMBER 10, MITOCHONDRIAL"/>
    <property type="match status" value="1"/>
</dbReference>
<dbReference type="EMBL" id="AAOE01000030">
    <property type="protein sequence ID" value="EAR07851.1"/>
    <property type="molecule type" value="Genomic_DNA"/>
</dbReference>
<feature type="transmembrane region" description="Helical" evidence="7">
    <location>
        <begin position="77"/>
        <end position="97"/>
    </location>
</feature>
<feature type="transmembrane region" description="Helical" evidence="7">
    <location>
        <begin position="293"/>
        <end position="314"/>
    </location>
</feature>
<evidence type="ECO:0000313" key="11">
    <source>
        <dbReference type="Proteomes" id="UP000005953"/>
    </source>
</evidence>
<evidence type="ECO:0000256" key="4">
    <source>
        <dbReference type="ARBA" id="ARBA00022840"/>
    </source>
</evidence>
<gene>
    <name evidence="10" type="ORF">MED297_08526</name>
</gene>
<feature type="domain" description="ABC transporter" evidence="8">
    <location>
        <begin position="268"/>
        <end position="545"/>
    </location>
</feature>
<dbReference type="GO" id="GO:0005886">
    <property type="term" value="C:plasma membrane"/>
    <property type="evidence" value="ECO:0007669"/>
    <property type="project" value="UniProtKB-SubCell"/>
</dbReference>
<evidence type="ECO:0000256" key="5">
    <source>
        <dbReference type="ARBA" id="ARBA00022989"/>
    </source>
</evidence>
<sequence>MIAGITPTSQRIPRYPAPLSSPCHGWQLMRWLISTHRYVLPIGMLAGSGWMMSQALFPWVLGQLIDDAIAVVNPAAFIFWLAAFACLAVSEALFGMLRHWMAVRLYADSQRLITETLMSRVLRSNSQITQQFSPGTLMNHLSFDAQRIGVAMDVMLRGSASVVTFIVVAILLLQISVPLGLIILLGLPPVILLMVPLWKPLETRATHEQGRMAHLTTLAADLLGGIRILKGLGAEPIALARYRRQASVVRNAAVDVARLDAGWDAFNVLIPGVLVSIIVAVGSFQVLSGHLSVGELITAFGFAGFLVVPVATFGEVGNKWSRALAAANRLCTTLNTPAKQPAQASDSHLSDLNWLGRQTGLVFADPSLVEPELTRIKANLAHQRPDLSLLSETQAFLFHGQLRDNLQAGQPQPRTDSALTEALWAVAADELAVRPGLDGHIRTRGQSLSGGQRQRVALARCLVANPDILILTEPTSALDAYTESLFISRFFKALHGQTTLIVSHSDTLLQALDQVIFIDHDGNRHLGHHAELTERLREYRRIVSPELSDS</sequence>
<keyword evidence="3" id="KW-0547">Nucleotide-binding</keyword>
<dbReference type="GO" id="GO:0005524">
    <property type="term" value="F:ATP binding"/>
    <property type="evidence" value="ECO:0007669"/>
    <property type="project" value="UniProtKB-KW"/>
</dbReference>
<keyword evidence="2 7" id="KW-0812">Transmembrane</keyword>
<dbReference type="GO" id="GO:0015421">
    <property type="term" value="F:ABC-type oligopeptide transporter activity"/>
    <property type="evidence" value="ECO:0007669"/>
    <property type="project" value="TreeGrafter"/>
</dbReference>
<dbReference type="SUPFAM" id="SSF90123">
    <property type="entry name" value="ABC transporter transmembrane region"/>
    <property type="match status" value="1"/>
</dbReference>
<dbReference type="InterPro" id="IPR039421">
    <property type="entry name" value="Type_1_exporter"/>
</dbReference>
<evidence type="ECO:0000256" key="1">
    <source>
        <dbReference type="ARBA" id="ARBA00004651"/>
    </source>
</evidence>
<dbReference type="Proteomes" id="UP000005953">
    <property type="component" value="Unassembled WGS sequence"/>
</dbReference>
<feature type="transmembrane region" description="Helical" evidence="7">
    <location>
        <begin position="268"/>
        <end position="287"/>
    </location>
</feature>
<keyword evidence="11" id="KW-1185">Reference proteome</keyword>
<feature type="transmembrane region" description="Helical" evidence="7">
    <location>
        <begin position="154"/>
        <end position="173"/>
    </location>
</feature>
<dbReference type="InterPro" id="IPR017871">
    <property type="entry name" value="ABC_transporter-like_CS"/>
</dbReference>
<name>A4BJ06_9GAMM</name>
<dbReference type="PROSITE" id="PS50893">
    <property type="entry name" value="ABC_TRANSPORTER_2"/>
    <property type="match status" value="1"/>
</dbReference>
<evidence type="ECO:0000256" key="2">
    <source>
        <dbReference type="ARBA" id="ARBA00022692"/>
    </source>
</evidence>
<dbReference type="Gene3D" id="3.40.50.300">
    <property type="entry name" value="P-loop containing nucleotide triphosphate hydrolases"/>
    <property type="match status" value="1"/>
</dbReference>
<accession>A4BJ06</accession>
<dbReference type="SUPFAM" id="SSF52540">
    <property type="entry name" value="P-loop containing nucleoside triphosphate hydrolases"/>
    <property type="match status" value="1"/>
</dbReference>
<feature type="transmembrane region" description="Helical" evidence="7">
    <location>
        <begin position="38"/>
        <end position="57"/>
    </location>
</feature>
<organism evidence="10 11">
    <name type="scientific">Reinekea blandensis MED297</name>
    <dbReference type="NCBI Taxonomy" id="314283"/>
    <lineage>
        <taxon>Bacteria</taxon>
        <taxon>Pseudomonadati</taxon>
        <taxon>Pseudomonadota</taxon>
        <taxon>Gammaproteobacteria</taxon>
        <taxon>Oceanospirillales</taxon>
        <taxon>Saccharospirillaceae</taxon>
        <taxon>Reinekea</taxon>
    </lineage>
</organism>
<keyword evidence="4" id="KW-0067">ATP-binding</keyword>
<dbReference type="RefSeq" id="WP_008045847.1">
    <property type="nucleotide sequence ID" value="NZ_CH724152.1"/>
</dbReference>
<dbReference type="GO" id="GO:0016887">
    <property type="term" value="F:ATP hydrolysis activity"/>
    <property type="evidence" value="ECO:0007669"/>
    <property type="project" value="InterPro"/>
</dbReference>
<dbReference type="PANTHER" id="PTHR43394">
    <property type="entry name" value="ATP-DEPENDENT PERMEASE MDL1, MITOCHONDRIAL"/>
    <property type="match status" value="1"/>
</dbReference>
<comment type="subcellular location">
    <subcellularLocation>
        <location evidence="1">Cell membrane</location>
        <topology evidence="1">Multi-pass membrane protein</topology>
    </subcellularLocation>
</comment>
<dbReference type="Pfam" id="PF00664">
    <property type="entry name" value="ABC_membrane"/>
    <property type="match status" value="1"/>
</dbReference>
<evidence type="ECO:0000256" key="7">
    <source>
        <dbReference type="SAM" id="Phobius"/>
    </source>
</evidence>